<accession>C4F7F8</accession>
<sequence>MRQGGDGASAHEGHNCAIASHREIRCRGLREIWGLIGEGESNTL</sequence>
<name>C4F7F8_9ACTN</name>
<dbReference type="STRING" id="521003.COLINT_01973"/>
<dbReference type="AlphaFoldDB" id="C4F7F8"/>
<evidence type="ECO:0000313" key="1">
    <source>
        <dbReference type="EMBL" id="EEP45181.1"/>
    </source>
</evidence>
<protein>
    <submittedName>
        <fullName evidence="1">Uncharacterized protein</fullName>
    </submittedName>
</protein>
<proteinExistence type="predicted"/>
<evidence type="ECO:0000313" key="2">
    <source>
        <dbReference type="Proteomes" id="UP000003295"/>
    </source>
</evidence>
<reference evidence="1 2" key="1">
    <citation type="submission" date="2009-04" db="EMBL/GenBank/DDBJ databases">
        <authorList>
            <person name="Weinstock G."/>
            <person name="Sodergren E."/>
            <person name="Clifton S."/>
            <person name="Fulton L."/>
            <person name="Fulton B."/>
            <person name="Courtney L."/>
            <person name="Fronick C."/>
            <person name="Harrison M."/>
            <person name="Strong C."/>
            <person name="Farmer C."/>
            <person name="Delahaunty K."/>
            <person name="Markovic C."/>
            <person name="Hall O."/>
            <person name="Minx P."/>
            <person name="Tomlinson C."/>
            <person name="Mitreva M."/>
            <person name="Nelson J."/>
            <person name="Hou S."/>
            <person name="Wollam A."/>
            <person name="Pepin K.H."/>
            <person name="Johnson M."/>
            <person name="Bhonagiri V."/>
            <person name="Nash W.E."/>
            <person name="Warren W."/>
            <person name="Chinwalla A."/>
            <person name="Mardis E.R."/>
            <person name="Wilson R.K."/>
        </authorList>
    </citation>
    <scope>NUCLEOTIDE SEQUENCE [LARGE SCALE GENOMIC DNA]</scope>
    <source>
        <strain evidence="1 2">DSM 13280</strain>
    </source>
</reference>
<organism evidence="1 2">
    <name type="scientific">Collinsella intestinalis DSM 13280</name>
    <dbReference type="NCBI Taxonomy" id="521003"/>
    <lineage>
        <taxon>Bacteria</taxon>
        <taxon>Bacillati</taxon>
        <taxon>Actinomycetota</taxon>
        <taxon>Coriobacteriia</taxon>
        <taxon>Coriobacteriales</taxon>
        <taxon>Coriobacteriaceae</taxon>
        <taxon>Collinsella</taxon>
    </lineage>
</organism>
<comment type="caution">
    <text evidence="1">The sequence shown here is derived from an EMBL/GenBank/DDBJ whole genome shotgun (WGS) entry which is preliminary data.</text>
</comment>
<gene>
    <name evidence="1" type="ORF">COLINT_01973</name>
</gene>
<dbReference type="HOGENOM" id="CLU_3214853_0_0_11"/>
<dbReference type="Proteomes" id="UP000003295">
    <property type="component" value="Unassembled WGS sequence"/>
</dbReference>
<dbReference type="EMBL" id="ABXH02000002">
    <property type="protein sequence ID" value="EEP45181.1"/>
    <property type="molecule type" value="Genomic_DNA"/>
</dbReference>